<gene>
    <name evidence="5" type="ORF">DY218_24550</name>
</gene>
<sequence length="354" mass="37296">MESRTLRTVALASVVAILGLGACSTGKPGGAKSQEPPADPPKAEIKVPSGEAGAVEFEQVKPGSGKGLKLGLIALDEAAPFSQLVSRSVRKQAKRAGAELILCDSKGDGATALSCAKNFRQQGVDGYLNFQADAKAGDSICKAGPDVPVIAIDIEQGSCQTSFMGANNAYAGELAGKALGKRMKDESDCEYDAYVSLEQRDAGEVNAARMGGYRKGFESVCGPVKNLKTENAFRIDQARTTFNDVLTTLPSAGRIVVAAINDDAIEGALAAAKTAGRTDDLYVSGQGADPSAWCEIKRNSQWVGDTAYFPERYGEIGVPYLIEAVKGAKIPKKLLVPHMIINQSNIDDIYRPSC</sequence>
<dbReference type="AlphaFoldDB" id="A0A372LZA8"/>
<dbReference type="Proteomes" id="UP000263094">
    <property type="component" value="Unassembled WGS sequence"/>
</dbReference>
<dbReference type="InterPro" id="IPR028082">
    <property type="entry name" value="Peripla_BP_I"/>
</dbReference>
<proteinExistence type="inferred from homology"/>
<organism evidence="5 6">
    <name type="scientific">Streptomyces triticagri</name>
    <dbReference type="NCBI Taxonomy" id="2293568"/>
    <lineage>
        <taxon>Bacteria</taxon>
        <taxon>Bacillati</taxon>
        <taxon>Actinomycetota</taxon>
        <taxon>Actinomycetes</taxon>
        <taxon>Kitasatosporales</taxon>
        <taxon>Streptomycetaceae</taxon>
        <taxon>Streptomyces</taxon>
    </lineage>
</organism>
<feature type="domain" description="Periplasmic binding protein" evidence="4">
    <location>
        <begin position="77"/>
        <end position="328"/>
    </location>
</feature>
<protein>
    <submittedName>
        <fullName evidence="5">Sugar ABC transporter substrate-binding protein</fullName>
    </submittedName>
</protein>
<dbReference type="InterPro" id="IPR025997">
    <property type="entry name" value="SBP_2_dom"/>
</dbReference>
<dbReference type="Gene3D" id="3.40.50.2300">
    <property type="match status" value="2"/>
</dbReference>
<evidence type="ECO:0000259" key="4">
    <source>
        <dbReference type="Pfam" id="PF13407"/>
    </source>
</evidence>
<evidence type="ECO:0000256" key="1">
    <source>
        <dbReference type="ARBA" id="ARBA00004196"/>
    </source>
</evidence>
<evidence type="ECO:0000256" key="3">
    <source>
        <dbReference type="ARBA" id="ARBA00022729"/>
    </source>
</evidence>
<dbReference type="SUPFAM" id="SSF53822">
    <property type="entry name" value="Periplasmic binding protein-like I"/>
    <property type="match status" value="1"/>
</dbReference>
<dbReference type="RefSeq" id="WP_128558295.1">
    <property type="nucleotide sequence ID" value="NZ_QUAK01000149.1"/>
</dbReference>
<dbReference type="Pfam" id="PF13407">
    <property type="entry name" value="Peripla_BP_4"/>
    <property type="match status" value="1"/>
</dbReference>
<reference evidence="5 6" key="1">
    <citation type="submission" date="2018-08" db="EMBL/GenBank/DDBJ databases">
        <title>Isolation, diversity and antifungal activity of Actinobacteria from wheat.</title>
        <authorList>
            <person name="Han C."/>
        </authorList>
    </citation>
    <scope>NUCLEOTIDE SEQUENCE [LARGE SCALE GENOMIC DNA]</scope>
    <source>
        <strain evidence="5 6">NEAU-YY421</strain>
    </source>
</reference>
<evidence type="ECO:0000313" key="5">
    <source>
        <dbReference type="EMBL" id="RFU83899.1"/>
    </source>
</evidence>
<evidence type="ECO:0000256" key="2">
    <source>
        <dbReference type="ARBA" id="ARBA00007639"/>
    </source>
</evidence>
<dbReference type="PANTHER" id="PTHR46847">
    <property type="entry name" value="D-ALLOSE-BINDING PERIPLASMIC PROTEIN-RELATED"/>
    <property type="match status" value="1"/>
</dbReference>
<accession>A0A372LZA8</accession>
<name>A0A372LZA8_9ACTN</name>
<comment type="similarity">
    <text evidence="2">Belongs to the bacterial solute-binding protein 2 family.</text>
</comment>
<keyword evidence="3" id="KW-0732">Signal</keyword>
<comment type="subcellular location">
    <subcellularLocation>
        <location evidence="1">Cell envelope</location>
    </subcellularLocation>
</comment>
<dbReference type="OrthoDB" id="9800520at2"/>
<comment type="caution">
    <text evidence="5">The sequence shown here is derived from an EMBL/GenBank/DDBJ whole genome shotgun (WGS) entry which is preliminary data.</text>
</comment>
<evidence type="ECO:0000313" key="6">
    <source>
        <dbReference type="Proteomes" id="UP000263094"/>
    </source>
</evidence>
<dbReference type="GO" id="GO:0030246">
    <property type="term" value="F:carbohydrate binding"/>
    <property type="evidence" value="ECO:0007669"/>
    <property type="project" value="UniProtKB-ARBA"/>
</dbReference>
<dbReference type="PANTHER" id="PTHR46847:SF1">
    <property type="entry name" value="D-ALLOSE-BINDING PERIPLASMIC PROTEIN-RELATED"/>
    <property type="match status" value="1"/>
</dbReference>
<dbReference type="EMBL" id="QUAK01000149">
    <property type="protein sequence ID" value="RFU83899.1"/>
    <property type="molecule type" value="Genomic_DNA"/>
</dbReference>
<dbReference type="CDD" id="cd01536">
    <property type="entry name" value="PBP1_ABC_sugar_binding-like"/>
    <property type="match status" value="1"/>
</dbReference>
<dbReference type="GO" id="GO:0030313">
    <property type="term" value="C:cell envelope"/>
    <property type="evidence" value="ECO:0007669"/>
    <property type="project" value="UniProtKB-SubCell"/>
</dbReference>
<dbReference type="PROSITE" id="PS51257">
    <property type="entry name" value="PROKAR_LIPOPROTEIN"/>
    <property type="match status" value="1"/>
</dbReference>
<keyword evidence="6" id="KW-1185">Reference proteome</keyword>